<protein>
    <submittedName>
        <fullName evidence="3">Response regulator</fullName>
    </submittedName>
</protein>
<evidence type="ECO:0000313" key="4">
    <source>
        <dbReference type="Proteomes" id="UP001214301"/>
    </source>
</evidence>
<keyword evidence="4" id="KW-1185">Reference proteome</keyword>
<organism evidence="3 4">
    <name type="scientific">Pseudomonas capeferrum</name>
    <dbReference type="NCBI Taxonomy" id="1495066"/>
    <lineage>
        <taxon>Bacteria</taxon>
        <taxon>Pseudomonadati</taxon>
        <taxon>Pseudomonadota</taxon>
        <taxon>Gammaproteobacteria</taxon>
        <taxon>Pseudomonadales</taxon>
        <taxon>Pseudomonadaceae</taxon>
        <taxon>Pseudomonas</taxon>
    </lineage>
</organism>
<feature type="modified residue" description="4-aspartylphosphate" evidence="1">
    <location>
        <position position="56"/>
    </location>
</feature>
<gene>
    <name evidence="3" type="ORF">PMC74_05410</name>
</gene>
<dbReference type="GeneID" id="301037147"/>
<keyword evidence="1" id="KW-0597">Phosphoprotein</keyword>
<evidence type="ECO:0000313" key="3">
    <source>
        <dbReference type="EMBL" id="WCI01339.1"/>
    </source>
</evidence>
<proteinExistence type="predicted"/>
<sequence>MSRPYVLIHQARPSHQILLHQAFNAQGIFDVRIIEDAGDLRACLSAGRCPDLLILDHAMPTKAGHAVLKRLTGMPALRALMFVGQAAPDQHNLALEAKQRGLWVIAELPWPLSMTHLQRALQCLGRRTQTVTSAPHAH</sequence>
<dbReference type="SUPFAM" id="SSF52172">
    <property type="entry name" value="CheY-like"/>
    <property type="match status" value="1"/>
</dbReference>
<dbReference type="Proteomes" id="UP001214301">
    <property type="component" value="Chromosome"/>
</dbReference>
<dbReference type="InterPro" id="IPR001789">
    <property type="entry name" value="Sig_transdc_resp-reg_receiver"/>
</dbReference>
<dbReference type="InterPro" id="IPR011006">
    <property type="entry name" value="CheY-like_superfamily"/>
</dbReference>
<dbReference type="EMBL" id="CP116669">
    <property type="protein sequence ID" value="WCI01339.1"/>
    <property type="molecule type" value="Genomic_DNA"/>
</dbReference>
<reference evidence="3 4" key="1">
    <citation type="journal article" date="2020" name="Front. Microbiol.">
        <title>Toward Biorecycling: Isolation of a Soil Bacterium That Grows on a Polyurethane Oligomer and Monomer.</title>
        <authorList>
            <person name="Espinosa M.J.C."/>
            <person name="Blanco A.C."/>
            <person name="Schmidgall T."/>
            <person name="Atanasoff-Kardjalieff A.K."/>
            <person name="Kappelmeyer U."/>
            <person name="Tischler D."/>
            <person name="Pieper D.H."/>
            <person name="Heipieper H.J."/>
            <person name="Eberlein C."/>
        </authorList>
    </citation>
    <scope>NUCLEOTIDE SEQUENCE [LARGE SCALE GENOMIC DNA]</scope>
    <source>
        <strain evidence="3 4">TDA1</strain>
    </source>
</reference>
<evidence type="ECO:0000259" key="2">
    <source>
        <dbReference type="PROSITE" id="PS50110"/>
    </source>
</evidence>
<dbReference type="Gene3D" id="3.40.50.2300">
    <property type="match status" value="1"/>
</dbReference>
<feature type="domain" description="Response regulatory" evidence="2">
    <location>
        <begin position="5"/>
        <end position="125"/>
    </location>
</feature>
<dbReference type="PROSITE" id="PS50110">
    <property type="entry name" value="RESPONSE_REGULATORY"/>
    <property type="match status" value="1"/>
</dbReference>
<name>A0ABY7RC23_9PSED</name>
<accession>A0ABY7RC23</accession>
<dbReference type="RefSeq" id="WP_033700951.1">
    <property type="nucleotide sequence ID" value="NZ_CP116669.1"/>
</dbReference>
<evidence type="ECO:0000256" key="1">
    <source>
        <dbReference type="PROSITE-ProRule" id="PRU00169"/>
    </source>
</evidence>